<evidence type="ECO:0008006" key="5">
    <source>
        <dbReference type="Google" id="ProtNLM"/>
    </source>
</evidence>
<reference evidence="3 4" key="1">
    <citation type="submission" date="2023-10" db="EMBL/GenBank/DDBJ databases">
        <title>Whole Genome based description of the genera Actinobaculum and Actinotignum reveals a complex phylogenetic relationship within the species included in the genus Actinotignum.</title>
        <authorList>
            <person name="Jensen C.S."/>
            <person name="Dargis R."/>
            <person name="Kemp M."/>
            <person name="Christensen J.J."/>
        </authorList>
    </citation>
    <scope>NUCLEOTIDE SEQUENCE [LARGE SCALE GENOMIC DNA]</scope>
    <source>
        <strain evidence="3 4">SLA_B974</strain>
    </source>
</reference>
<evidence type="ECO:0000313" key="4">
    <source>
        <dbReference type="Proteomes" id="UP001275049"/>
    </source>
</evidence>
<feature type="transmembrane region" description="Helical" evidence="1">
    <location>
        <begin position="290"/>
        <end position="312"/>
    </location>
</feature>
<protein>
    <recommendedName>
        <fullName evidence="5">DUF1430 domain-containing protein</fullName>
    </recommendedName>
</protein>
<keyword evidence="1" id="KW-1133">Transmembrane helix</keyword>
<feature type="signal peptide" evidence="2">
    <location>
        <begin position="1"/>
        <end position="22"/>
    </location>
</feature>
<organism evidence="3 4">
    <name type="scientific">Actinotignum urinale</name>
    <dbReference type="NCBI Taxonomy" id="190146"/>
    <lineage>
        <taxon>Bacteria</taxon>
        <taxon>Bacillati</taxon>
        <taxon>Actinomycetota</taxon>
        <taxon>Actinomycetes</taxon>
        <taxon>Actinomycetales</taxon>
        <taxon>Actinomycetaceae</taxon>
        <taxon>Actinotignum</taxon>
    </lineage>
</organism>
<feature type="transmembrane region" description="Helical" evidence="1">
    <location>
        <begin position="249"/>
        <end position="278"/>
    </location>
</feature>
<feature type="chain" id="PRO_5047495177" description="DUF1430 domain-containing protein" evidence="2">
    <location>
        <begin position="23"/>
        <end position="678"/>
    </location>
</feature>
<feature type="transmembrane region" description="Helical" evidence="1">
    <location>
        <begin position="572"/>
        <end position="594"/>
    </location>
</feature>
<evidence type="ECO:0000256" key="1">
    <source>
        <dbReference type="SAM" id="Phobius"/>
    </source>
</evidence>
<evidence type="ECO:0000256" key="2">
    <source>
        <dbReference type="SAM" id="SignalP"/>
    </source>
</evidence>
<dbReference type="Proteomes" id="UP001275049">
    <property type="component" value="Unassembled WGS sequence"/>
</dbReference>
<keyword evidence="1" id="KW-0472">Membrane</keyword>
<keyword evidence="4" id="KW-1185">Reference proteome</keyword>
<keyword evidence="2" id="KW-0732">Signal</keyword>
<keyword evidence="1" id="KW-0812">Transmembrane</keyword>
<name>A0ABU5G753_9ACTO</name>
<accession>A0ABU5G753</accession>
<evidence type="ECO:0000313" key="3">
    <source>
        <dbReference type="EMBL" id="MDY5132537.1"/>
    </source>
</evidence>
<proteinExistence type="predicted"/>
<sequence>MRRLAQFSILLSAVVFFFTAQAAFSLLDEARPYGTSGSITISRVGSASKSDALSDISEIARKYKVNIFKSQPKLEDSISSRVLYVFKGNEDSYQEFYASGYPNFSPSNGTVEIRDAAQITTEDIRGTYVISGENASVDQIVADLNSADLVAQPENSSLLTIWLLAVGRTHLAGVICSVLLTVLIVIAYFISQQKKIYAIRKIHGYSKQSNLFFSLGQILRDFALASLTVFVAGSCYLCVRNHFAQFGRFWLACAVTFVILAIFILIVTISSVTLFGSINVAKAIKGEKDALKVGAIAIVVEVAILVVVTVTINSSISRVSAINEALHASEAWRTGEPLYTLRLSATGTREDDERAAPLFSQTVRELEAQGKVLLTFQDKYADPQDPYAYGAANSIIVNNNYLKRQVVLDNEGRRIEQLPEERDRFFMLVPDTYEGNKDLLAKNYVERLLSTCRLGIEDSSDSCSPKATVITIKSGQVLPSYGQTAELPVEYQEKALIQDPILTVISSKSELIAPLDYLSYSSTGALLFEDPETLRMLLTEKGILDNFQGIDNAADAVAHSIQISQGELRMDAFSIILSFSTFVITTFILAMAHCDRSKKIIFVRKIHGFRFYARHRAYIHVCVTVCLLSATVALGLYHPKPFTDTATSAILAAGALCITMGALKVYEKRMQADYIKRD</sequence>
<feature type="transmembrane region" description="Helical" evidence="1">
    <location>
        <begin position="222"/>
        <end position="243"/>
    </location>
</feature>
<gene>
    <name evidence="3" type="ORF">R6G86_02100</name>
</gene>
<feature type="transmembrane region" description="Helical" evidence="1">
    <location>
        <begin position="171"/>
        <end position="191"/>
    </location>
</feature>
<comment type="caution">
    <text evidence="3">The sequence shown here is derived from an EMBL/GenBank/DDBJ whole genome shotgun (WGS) entry which is preliminary data.</text>
</comment>
<dbReference type="RefSeq" id="WP_320754943.1">
    <property type="nucleotide sequence ID" value="NZ_JAWNGA010000002.1"/>
</dbReference>
<feature type="transmembrane region" description="Helical" evidence="1">
    <location>
        <begin position="649"/>
        <end position="666"/>
    </location>
</feature>
<feature type="transmembrane region" description="Helical" evidence="1">
    <location>
        <begin position="615"/>
        <end position="637"/>
    </location>
</feature>
<dbReference type="EMBL" id="JAWNGA010000002">
    <property type="protein sequence ID" value="MDY5132537.1"/>
    <property type="molecule type" value="Genomic_DNA"/>
</dbReference>